<dbReference type="GO" id="GO:0033897">
    <property type="term" value="F:ribonuclease T2 activity"/>
    <property type="evidence" value="ECO:0007669"/>
    <property type="project" value="InterPro"/>
</dbReference>
<dbReference type="Gene3D" id="3.90.730.10">
    <property type="entry name" value="Ribonuclease T2-like"/>
    <property type="match status" value="1"/>
</dbReference>
<dbReference type="InterPro" id="IPR001568">
    <property type="entry name" value="RNase_T2-like"/>
</dbReference>
<proteinExistence type="inferred from homology"/>
<comment type="similarity">
    <text evidence="1 2">Belongs to the RNase T2 family.</text>
</comment>
<dbReference type="GO" id="GO:0003723">
    <property type="term" value="F:RNA binding"/>
    <property type="evidence" value="ECO:0007669"/>
    <property type="project" value="InterPro"/>
</dbReference>
<evidence type="ECO:0000256" key="1">
    <source>
        <dbReference type="ARBA" id="ARBA00007469"/>
    </source>
</evidence>
<comment type="caution">
    <text evidence="3">The sequence shown here is derived from an EMBL/GenBank/DDBJ whole genome shotgun (WGS) entry which is preliminary data.</text>
</comment>
<evidence type="ECO:0000256" key="2">
    <source>
        <dbReference type="RuleBase" id="RU004328"/>
    </source>
</evidence>
<name>A0A3L4WUD1_ECOLX</name>
<dbReference type="Pfam" id="PF00445">
    <property type="entry name" value="Ribonuclease_T2"/>
    <property type="match status" value="1"/>
</dbReference>
<dbReference type="InterPro" id="IPR036430">
    <property type="entry name" value="RNase_T2-like_sf"/>
</dbReference>
<evidence type="ECO:0000313" key="4">
    <source>
        <dbReference type="Proteomes" id="UP000284508"/>
    </source>
</evidence>
<reference evidence="3 4" key="1">
    <citation type="journal article" date="2018" name="BMC Microbiol.">
        <title>Genome sequencing of strains of the most prevalent clonal group of O1:K1:H7 Escherichia coli that causes neonatal meningitis in France.</title>
        <authorList>
            <person name="Geslain G."/>
            <person name="Birgy A."/>
            <person name="Adiba S."/>
            <person name="Magnan M."/>
            <person name="Courroux C."/>
            <person name="Levy C."/>
            <person name="Cohen R."/>
            <person name="Bidet P."/>
            <person name="Bonacorsi S."/>
        </authorList>
    </citation>
    <scope>NUCLEOTIDE SEQUENCE [LARGE SCALE GENOMIC DNA]</scope>
    <source>
        <strain evidence="3 4">S308</strain>
    </source>
</reference>
<dbReference type="PANTHER" id="PTHR11240">
    <property type="entry name" value="RIBONUCLEASE T2"/>
    <property type="match status" value="1"/>
</dbReference>
<evidence type="ECO:0000313" key="3">
    <source>
        <dbReference type="EMBL" id="RIB40150.1"/>
    </source>
</evidence>
<dbReference type="EMBL" id="QXHA01001369">
    <property type="protein sequence ID" value="RIB40150.1"/>
    <property type="molecule type" value="Genomic_DNA"/>
</dbReference>
<dbReference type="Proteomes" id="UP000284508">
    <property type="component" value="Unassembled WGS sequence"/>
</dbReference>
<accession>A0A3L4WUD1</accession>
<dbReference type="RefSeq" id="WP_089588364.1">
    <property type="nucleotide sequence ID" value="NZ_CASDMB010000034.1"/>
</dbReference>
<gene>
    <name evidence="3" type="ORF">D3C88_20155</name>
</gene>
<organism evidence="3 4">
    <name type="scientific">Escherichia coli</name>
    <dbReference type="NCBI Taxonomy" id="562"/>
    <lineage>
        <taxon>Bacteria</taxon>
        <taxon>Pseudomonadati</taxon>
        <taxon>Pseudomonadota</taxon>
        <taxon>Gammaproteobacteria</taxon>
        <taxon>Enterobacterales</taxon>
        <taxon>Enterobacteriaceae</taxon>
        <taxon>Escherichia</taxon>
    </lineage>
</organism>
<protein>
    <submittedName>
        <fullName evidence="3">Ribonuclease</fullName>
    </submittedName>
</protein>
<dbReference type="PANTHER" id="PTHR11240:SF22">
    <property type="entry name" value="RIBONUCLEASE T2"/>
    <property type="match status" value="1"/>
</dbReference>
<dbReference type="AlphaFoldDB" id="A0A3L4WUD1"/>
<sequence length="253" mass="29535">MMIKKTSIITCLMLIFFAPVQAKDAWEVSKEGAKSGEYSFLVYALTWQPTFCLLQNSPGCKKDGDRFYVHGIWPYFSYQQQKNDGKDNSQLFYNYYPEKCIESLGCYDKSHSCSLSIQSLTLLLENKKFRKTVTSSPNDLMIHEWRKHGTCYGSDQYGYFTDFYKLRDKVVQYNKNKFLLAIGKGVYFGDIKSWFPSNVRFRCAINNNKQYLYEILYLIDRDGNAFNDKSKKLLQIGSPCEYKETVIPKMPNI</sequence>
<dbReference type="SUPFAM" id="SSF55895">
    <property type="entry name" value="Ribonuclease Rh-like"/>
    <property type="match status" value="1"/>
</dbReference>